<name>A0A518BV42_9BACT</name>
<evidence type="ECO:0000313" key="8">
    <source>
        <dbReference type="Proteomes" id="UP000320386"/>
    </source>
</evidence>
<evidence type="ECO:0000259" key="6">
    <source>
        <dbReference type="Pfam" id="PF12637"/>
    </source>
</evidence>
<gene>
    <name evidence="7" type="primary">nrdJ_2</name>
    <name evidence="7" type="ORF">Pan265_06870</name>
</gene>
<dbReference type="EMBL" id="CP036280">
    <property type="protein sequence ID" value="QDU70848.1"/>
    <property type="molecule type" value="Genomic_DNA"/>
</dbReference>
<keyword evidence="8" id="KW-1185">Reference proteome</keyword>
<protein>
    <recommendedName>
        <fullName evidence="2">ribonucleoside-diphosphate reductase</fullName>
        <ecNumber evidence="2">1.17.4.1</ecNumber>
    </recommendedName>
</protein>
<evidence type="ECO:0000313" key="7">
    <source>
        <dbReference type="EMBL" id="QDU70848.1"/>
    </source>
</evidence>
<dbReference type="Proteomes" id="UP000320386">
    <property type="component" value="Chromosome"/>
</dbReference>
<evidence type="ECO:0000256" key="1">
    <source>
        <dbReference type="ARBA" id="ARBA00007405"/>
    </source>
</evidence>
<dbReference type="InterPro" id="IPR024434">
    <property type="entry name" value="TSCPD_dom"/>
</dbReference>
<keyword evidence="4" id="KW-0547">Nucleotide-binding</keyword>
<feature type="domain" description="TSCPD" evidence="6">
    <location>
        <begin position="25"/>
        <end position="125"/>
    </location>
</feature>
<reference evidence="7 8" key="1">
    <citation type="submission" date="2019-02" db="EMBL/GenBank/DDBJ databases">
        <title>Deep-cultivation of Planctomycetes and their phenomic and genomic characterization uncovers novel biology.</title>
        <authorList>
            <person name="Wiegand S."/>
            <person name="Jogler M."/>
            <person name="Boedeker C."/>
            <person name="Pinto D."/>
            <person name="Vollmers J."/>
            <person name="Rivas-Marin E."/>
            <person name="Kohn T."/>
            <person name="Peeters S.H."/>
            <person name="Heuer A."/>
            <person name="Rast P."/>
            <person name="Oberbeckmann S."/>
            <person name="Bunk B."/>
            <person name="Jeske O."/>
            <person name="Meyerdierks A."/>
            <person name="Storesund J.E."/>
            <person name="Kallscheuer N."/>
            <person name="Luecker S."/>
            <person name="Lage O.M."/>
            <person name="Pohl T."/>
            <person name="Merkel B.J."/>
            <person name="Hornburger P."/>
            <person name="Mueller R.-W."/>
            <person name="Bruemmer F."/>
            <person name="Labrenz M."/>
            <person name="Spormann A.M."/>
            <person name="Op den Camp H."/>
            <person name="Overmann J."/>
            <person name="Amann R."/>
            <person name="Jetten M.S.M."/>
            <person name="Mascher T."/>
            <person name="Medema M.H."/>
            <person name="Devos D.P."/>
            <person name="Kaster A.-K."/>
            <person name="Ovreas L."/>
            <person name="Rohde M."/>
            <person name="Galperin M.Y."/>
            <person name="Jogler C."/>
        </authorList>
    </citation>
    <scope>NUCLEOTIDE SEQUENCE [LARGE SCALE GENOMIC DNA]</scope>
    <source>
        <strain evidence="7 8">Pan265</strain>
    </source>
</reference>
<dbReference type="EC" id="1.17.4.1" evidence="2"/>
<accession>A0A518BV42</accession>
<comment type="similarity">
    <text evidence="1">Belongs to the ribonucleoside diphosphate reductase class-2 family.</text>
</comment>
<evidence type="ECO:0000256" key="2">
    <source>
        <dbReference type="ARBA" id="ARBA00012274"/>
    </source>
</evidence>
<sequence>MLFHKTEFTWSVHLMVSHRLSLPTTRESLTHKFQIMGYEGYLTIGLFDDGRPGEVFIKMAKEGSTLSGMVQAFCRAFSLALQYGLPLEEAVRRFKGMRFEPMGTTNNPEIPEADSIIDYVARYLEVNYANIDQPLNRA</sequence>
<dbReference type="KEGG" id="mcad:Pan265_06870"/>
<dbReference type="AlphaFoldDB" id="A0A518BV42"/>
<organism evidence="7 8">
    <name type="scientific">Mucisphaera calidilacus</name>
    <dbReference type="NCBI Taxonomy" id="2527982"/>
    <lineage>
        <taxon>Bacteria</taxon>
        <taxon>Pseudomonadati</taxon>
        <taxon>Planctomycetota</taxon>
        <taxon>Phycisphaerae</taxon>
        <taxon>Phycisphaerales</taxon>
        <taxon>Phycisphaeraceae</taxon>
        <taxon>Mucisphaera</taxon>
    </lineage>
</organism>
<comment type="catalytic activity">
    <reaction evidence="5">
        <text>a 2'-deoxyribonucleoside 5'-diphosphate + [thioredoxin]-disulfide + H2O = a ribonucleoside 5'-diphosphate + [thioredoxin]-dithiol</text>
        <dbReference type="Rhea" id="RHEA:23252"/>
        <dbReference type="Rhea" id="RHEA-COMP:10698"/>
        <dbReference type="Rhea" id="RHEA-COMP:10700"/>
        <dbReference type="ChEBI" id="CHEBI:15377"/>
        <dbReference type="ChEBI" id="CHEBI:29950"/>
        <dbReference type="ChEBI" id="CHEBI:50058"/>
        <dbReference type="ChEBI" id="CHEBI:57930"/>
        <dbReference type="ChEBI" id="CHEBI:73316"/>
        <dbReference type="EC" id="1.17.4.1"/>
    </reaction>
</comment>
<evidence type="ECO:0000256" key="3">
    <source>
        <dbReference type="ARBA" id="ARBA00022634"/>
    </source>
</evidence>
<evidence type="ECO:0000256" key="5">
    <source>
        <dbReference type="ARBA" id="ARBA00047754"/>
    </source>
</evidence>
<evidence type="ECO:0000256" key="4">
    <source>
        <dbReference type="ARBA" id="ARBA00022741"/>
    </source>
</evidence>
<keyword evidence="7" id="KW-0560">Oxidoreductase</keyword>
<dbReference type="Pfam" id="PF12637">
    <property type="entry name" value="TSCPD"/>
    <property type="match status" value="1"/>
</dbReference>
<dbReference type="GO" id="GO:0000166">
    <property type="term" value="F:nucleotide binding"/>
    <property type="evidence" value="ECO:0007669"/>
    <property type="project" value="UniProtKB-KW"/>
</dbReference>
<dbReference type="GO" id="GO:0004748">
    <property type="term" value="F:ribonucleoside-diphosphate reductase activity, thioredoxin disulfide as acceptor"/>
    <property type="evidence" value="ECO:0007669"/>
    <property type="project" value="UniProtKB-EC"/>
</dbReference>
<dbReference type="GO" id="GO:0071897">
    <property type="term" value="P:DNA biosynthetic process"/>
    <property type="evidence" value="ECO:0007669"/>
    <property type="project" value="UniProtKB-KW"/>
</dbReference>
<keyword evidence="3" id="KW-0237">DNA synthesis</keyword>
<proteinExistence type="inferred from homology"/>